<protein>
    <submittedName>
        <fullName evidence="1">Uncharacterized protein</fullName>
    </submittedName>
</protein>
<comment type="caution">
    <text evidence="1">The sequence shown here is derived from an EMBL/GenBank/DDBJ whole genome shotgun (WGS) entry which is preliminary data.</text>
</comment>
<evidence type="ECO:0000313" key="2">
    <source>
        <dbReference type="Proteomes" id="UP000316213"/>
    </source>
</evidence>
<dbReference type="EMBL" id="SJPM01000002">
    <property type="protein sequence ID" value="TWU01343.1"/>
    <property type="molecule type" value="Genomic_DNA"/>
</dbReference>
<reference evidence="1 2" key="1">
    <citation type="submission" date="2019-02" db="EMBL/GenBank/DDBJ databases">
        <title>Deep-cultivation of Planctomycetes and their phenomic and genomic characterization uncovers novel biology.</title>
        <authorList>
            <person name="Wiegand S."/>
            <person name="Jogler M."/>
            <person name="Boedeker C."/>
            <person name="Pinto D."/>
            <person name="Vollmers J."/>
            <person name="Rivas-Marin E."/>
            <person name="Kohn T."/>
            <person name="Peeters S.H."/>
            <person name="Heuer A."/>
            <person name="Rast P."/>
            <person name="Oberbeckmann S."/>
            <person name="Bunk B."/>
            <person name="Jeske O."/>
            <person name="Meyerdierks A."/>
            <person name="Storesund J.E."/>
            <person name="Kallscheuer N."/>
            <person name="Luecker S."/>
            <person name="Lage O.M."/>
            <person name="Pohl T."/>
            <person name="Merkel B.J."/>
            <person name="Hornburger P."/>
            <person name="Mueller R.-W."/>
            <person name="Bruemmer F."/>
            <person name="Labrenz M."/>
            <person name="Spormann A.M."/>
            <person name="Op Den Camp H."/>
            <person name="Overmann J."/>
            <person name="Amann R."/>
            <person name="Jetten M.S.M."/>
            <person name="Mascher T."/>
            <person name="Medema M.H."/>
            <person name="Devos D.P."/>
            <person name="Kaster A.-K."/>
            <person name="Ovreas L."/>
            <person name="Rohde M."/>
            <person name="Galperin M.Y."/>
            <person name="Jogler C."/>
        </authorList>
    </citation>
    <scope>NUCLEOTIDE SEQUENCE [LARGE SCALE GENOMIC DNA]</scope>
    <source>
        <strain evidence="1 2">Pla100</strain>
    </source>
</reference>
<name>A0A5C6AMR5_9BACT</name>
<organism evidence="1 2">
    <name type="scientific">Neorhodopirellula pilleata</name>
    <dbReference type="NCBI Taxonomy" id="2714738"/>
    <lineage>
        <taxon>Bacteria</taxon>
        <taxon>Pseudomonadati</taxon>
        <taxon>Planctomycetota</taxon>
        <taxon>Planctomycetia</taxon>
        <taxon>Pirellulales</taxon>
        <taxon>Pirellulaceae</taxon>
        <taxon>Neorhodopirellula</taxon>
    </lineage>
</organism>
<evidence type="ECO:0000313" key="1">
    <source>
        <dbReference type="EMBL" id="TWU01343.1"/>
    </source>
</evidence>
<keyword evidence="2" id="KW-1185">Reference proteome</keyword>
<gene>
    <name evidence="1" type="ORF">Pla100_10700</name>
</gene>
<proteinExistence type="predicted"/>
<accession>A0A5C6AMR5</accession>
<dbReference type="AlphaFoldDB" id="A0A5C6AMR5"/>
<sequence length="74" mass="8160">MPESLAFKRNTHSAEGVRLAAERGGGVLLRRSSVRICLTPTAKFRGVPSLQILLVRAKDSYNRGVLSFHFCEST</sequence>
<dbReference type="Proteomes" id="UP000316213">
    <property type="component" value="Unassembled WGS sequence"/>
</dbReference>